<dbReference type="SUPFAM" id="SSF46785">
    <property type="entry name" value="Winged helix' DNA-binding domain"/>
    <property type="match status" value="1"/>
</dbReference>
<sequence>MDRLDELAIFVRIVEEGSLARAASRLRRSPPAVTRALAALEDRIGVRLVDRTTRRLAPTEAGRAFYDKARSLTADYEAATAGAREAPVRGLLRITAPVQFGRRHVAPIVARFLDAEAGVEVELMLNDRNIDLIDEGIDVALRIGPLADSALSARLVGHVRRLWVASPAYLKRRGTPRTPGDLVQHESILGTVRANREWSFAGLRTPPRLMGRLRVDDVETRLRAAREGRGVAQLLSYQVADELASGKLVRLLQAWEAPPLPVHLVTKGRAHRAPKIDTFIEFAAKRLRALPVLATAPDAVRRGKPQAPTPG</sequence>
<accession>A0A512N7T3</accession>
<dbReference type="InterPro" id="IPR036390">
    <property type="entry name" value="WH_DNA-bd_sf"/>
</dbReference>
<dbReference type="OrthoDB" id="9812435at2"/>
<protein>
    <submittedName>
        <fullName evidence="6">LysR family transcriptional regulator</fullName>
    </submittedName>
</protein>
<dbReference type="Pfam" id="PF00126">
    <property type="entry name" value="HTH_1"/>
    <property type="match status" value="1"/>
</dbReference>
<dbReference type="InterPro" id="IPR000847">
    <property type="entry name" value="LysR_HTH_N"/>
</dbReference>
<dbReference type="GO" id="GO:0003700">
    <property type="term" value="F:DNA-binding transcription factor activity"/>
    <property type="evidence" value="ECO:0007669"/>
    <property type="project" value="InterPro"/>
</dbReference>
<comment type="similarity">
    <text evidence="1">Belongs to the LysR transcriptional regulatory family.</text>
</comment>
<dbReference type="Gene3D" id="3.40.190.290">
    <property type="match status" value="1"/>
</dbReference>
<dbReference type="InterPro" id="IPR005119">
    <property type="entry name" value="LysR_subst-bd"/>
</dbReference>
<dbReference type="PANTHER" id="PTHR30537">
    <property type="entry name" value="HTH-TYPE TRANSCRIPTIONAL REGULATOR"/>
    <property type="match status" value="1"/>
</dbReference>
<dbReference type="RefSeq" id="WP_147149133.1">
    <property type="nucleotide sequence ID" value="NZ_BKAJ01000033.1"/>
</dbReference>
<keyword evidence="7" id="KW-1185">Reference proteome</keyword>
<dbReference type="GO" id="GO:0006351">
    <property type="term" value="P:DNA-templated transcription"/>
    <property type="evidence" value="ECO:0007669"/>
    <property type="project" value="TreeGrafter"/>
</dbReference>
<keyword evidence="4" id="KW-0804">Transcription</keyword>
<dbReference type="InterPro" id="IPR036388">
    <property type="entry name" value="WH-like_DNA-bd_sf"/>
</dbReference>
<evidence type="ECO:0000256" key="4">
    <source>
        <dbReference type="ARBA" id="ARBA00023163"/>
    </source>
</evidence>
<reference evidence="6 7" key="1">
    <citation type="submission" date="2019-07" db="EMBL/GenBank/DDBJ databases">
        <title>Whole genome shotgun sequence of Reyranella soli NBRC 108950.</title>
        <authorList>
            <person name="Hosoyama A."/>
            <person name="Uohara A."/>
            <person name="Ohji S."/>
            <person name="Ichikawa N."/>
        </authorList>
    </citation>
    <scope>NUCLEOTIDE SEQUENCE [LARGE SCALE GENOMIC DNA]</scope>
    <source>
        <strain evidence="6 7">NBRC 108950</strain>
    </source>
</reference>
<proteinExistence type="inferred from homology"/>
<dbReference type="PROSITE" id="PS50931">
    <property type="entry name" value="HTH_LYSR"/>
    <property type="match status" value="1"/>
</dbReference>
<gene>
    <name evidence="6" type="ORF">RSO01_21980</name>
</gene>
<dbReference type="AlphaFoldDB" id="A0A512N7T3"/>
<dbReference type="InterPro" id="IPR058163">
    <property type="entry name" value="LysR-type_TF_proteobact-type"/>
</dbReference>
<evidence type="ECO:0000256" key="3">
    <source>
        <dbReference type="ARBA" id="ARBA00023125"/>
    </source>
</evidence>
<dbReference type="PANTHER" id="PTHR30537:SF5">
    <property type="entry name" value="HTH-TYPE TRANSCRIPTIONAL ACTIVATOR TTDR-RELATED"/>
    <property type="match status" value="1"/>
</dbReference>
<feature type="domain" description="HTH lysR-type" evidence="5">
    <location>
        <begin position="1"/>
        <end position="59"/>
    </location>
</feature>
<evidence type="ECO:0000259" key="5">
    <source>
        <dbReference type="PROSITE" id="PS50931"/>
    </source>
</evidence>
<dbReference type="GO" id="GO:0043565">
    <property type="term" value="F:sequence-specific DNA binding"/>
    <property type="evidence" value="ECO:0007669"/>
    <property type="project" value="TreeGrafter"/>
</dbReference>
<evidence type="ECO:0000256" key="2">
    <source>
        <dbReference type="ARBA" id="ARBA00023015"/>
    </source>
</evidence>
<evidence type="ECO:0000313" key="6">
    <source>
        <dbReference type="EMBL" id="GEP55032.1"/>
    </source>
</evidence>
<evidence type="ECO:0000313" key="7">
    <source>
        <dbReference type="Proteomes" id="UP000321058"/>
    </source>
</evidence>
<dbReference type="Proteomes" id="UP000321058">
    <property type="component" value="Unassembled WGS sequence"/>
</dbReference>
<keyword evidence="2" id="KW-0805">Transcription regulation</keyword>
<name>A0A512N7T3_9HYPH</name>
<dbReference type="FunFam" id="1.10.10.10:FF:000001">
    <property type="entry name" value="LysR family transcriptional regulator"/>
    <property type="match status" value="1"/>
</dbReference>
<organism evidence="6 7">
    <name type="scientific">Reyranella soli</name>
    <dbReference type="NCBI Taxonomy" id="1230389"/>
    <lineage>
        <taxon>Bacteria</taxon>
        <taxon>Pseudomonadati</taxon>
        <taxon>Pseudomonadota</taxon>
        <taxon>Alphaproteobacteria</taxon>
        <taxon>Hyphomicrobiales</taxon>
        <taxon>Reyranellaceae</taxon>
        <taxon>Reyranella</taxon>
    </lineage>
</organism>
<evidence type="ECO:0000256" key="1">
    <source>
        <dbReference type="ARBA" id="ARBA00009437"/>
    </source>
</evidence>
<dbReference type="SUPFAM" id="SSF53850">
    <property type="entry name" value="Periplasmic binding protein-like II"/>
    <property type="match status" value="1"/>
</dbReference>
<dbReference type="Pfam" id="PF03466">
    <property type="entry name" value="LysR_substrate"/>
    <property type="match status" value="1"/>
</dbReference>
<dbReference type="Gene3D" id="1.10.10.10">
    <property type="entry name" value="Winged helix-like DNA-binding domain superfamily/Winged helix DNA-binding domain"/>
    <property type="match status" value="1"/>
</dbReference>
<dbReference type="EMBL" id="BKAJ01000033">
    <property type="protein sequence ID" value="GEP55032.1"/>
    <property type="molecule type" value="Genomic_DNA"/>
</dbReference>
<comment type="caution">
    <text evidence="6">The sequence shown here is derived from an EMBL/GenBank/DDBJ whole genome shotgun (WGS) entry which is preliminary data.</text>
</comment>
<keyword evidence="3" id="KW-0238">DNA-binding</keyword>